<evidence type="ECO:0000256" key="3">
    <source>
        <dbReference type="ARBA" id="ARBA00022825"/>
    </source>
</evidence>
<dbReference type="InterPro" id="IPR001375">
    <property type="entry name" value="Peptidase_S9_cat"/>
</dbReference>
<keyword evidence="2" id="KW-0378">Hydrolase</keyword>
<dbReference type="PRINTS" id="PR00862">
    <property type="entry name" value="PROLIGOPTASE"/>
</dbReference>
<evidence type="ECO:0000256" key="2">
    <source>
        <dbReference type="ARBA" id="ARBA00022801"/>
    </source>
</evidence>
<dbReference type="InterPro" id="IPR002470">
    <property type="entry name" value="Peptidase_S9A"/>
</dbReference>
<gene>
    <name evidence="6" type="ORF">JQN84_18020</name>
</gene>
<dbReference type="Proteomes" id="UP000809587">
    <property type="component" value="Unassembled WGS sequence"/>
</dbReference>
<keyword evidence="3" id="KW-0720">Serine protease</keyword>
<keyword evidence="7" id="KW-1185">Reference proteome</keyword>
<evidence type="ECO:0000259" key="5">
    <source>
        <dbReference type="Pfam" id="PF02897"/>
    </source>
</evidence>
<dbReference type="InterPro" id="IPR029058">
    <property type="entry name" value="AB_hydrolase_fold"/>
</dbReference>
<protein>
    <submittedName>
        <fullName evidence="6">S9 family peptidase</fullName>
    </submittedName>
</protein>
<dbReference type="PANTHER" id="PTHR42881">
    <property type="entry name" value="PROLYL ENDOPEPTIDASE"/>
    <property type="match status" value="1"/>
</dbReference>
<name>A0ABS2JDH5_9ACTN</name>
<feature type="domain" description="Peptidase S9 prolyl oligopeptidase catalytic" evidence="4">
    <location>
        <begin position="492"/>
        <end position="693"/>
    </location>
</feature>
<dbReference type="Pfam" id="PF02897">
    <property type="entry name" value="Peptidase_S9_N"/>
    <property type="match status" value="1"/>
</dbReference>
<dbReference type="SUPFAM" id="SSF53474">
    <property type="entry name" value="alpha/beta-Hydrolases"/>
    <property type="match status" value="1"/>
</dbReference>
<evidence type="ECO:0000313" key="7">
    <source>
        <dbReference type="Proteomes" id="UP000809587"/>
    </source>
</evidence>
<dbReference type="SUPFAM" id="SSF50993">
    <property type="entry name" value="Peptidase/esterase 'gauge' domain"/>
    <property type="match status" value="1"/>
</dbReference>
<accession>A0ABS2JDH5</accession>
<organism evidence="6 7">
    <name type="scientific">Micromonospora humidisoli</name>
    <dbReference type="NCBI Taxonomy" id="2807622"/>
    <lineage>
        <taxon>Bacteria</taxon>
        <taxon>Bacillati</taxon>
        <taxon>Actinomycetota</taxon>
        <taxon>Actinomycetes</taxon>
        <taxon>Micromonosporales</taxon>
        <taxon>Micromonosporaceae</taxon>
        <taxon>Micromonospora</taxon>
    </lineage>
</organism>
<proteinExistence type="predicted"/>
<dbReference type="PANTHER" id="PTHR42881:SF13">
    <property type="entry name" value="PROLYL ENDOPEPTIDASE"/>
    <property type="match status" value="1"/>
</dbReference>
<keyword evidence="1" id="KW-0645">Protease</keyword>
<dbReference type="Gene3D" id="2.130.10.120">
    <property type="entry name" value="Prolyl oligopeptidase, N-terminal domain"/>
    <property type="match status" value="1"/>
</dbReference>
<comment type="caution">
    <text evidence="6">The sequence shown here is derived from an EMBL/GenBank/DDBJ whole genome shotgun (WGS) entry which is preliminary data.</text>
</comment>
<dbReference type="EMBL" id="JAFEUO010000004">
    <property type="protein sequence ID" value="MBM7084414.1"/>
    <property type="molecule type" value="Genomic_DNA"/>
</dbReference>
<dbReference type="Pfam" id="PF00326">
    <property type="entry name" value="Peptidase_S9"/>
    <property type="match status" value="1"/>
</dbReference>
<reference evidence="6 7" key="1">
    <citation type="submission" date="2021-02" db="EMBL/GenBank/DDBJ databases">
        <authorList>
            <person name="Lee D.-H."/>
        </authorList>
    </citation>
    <scope>NUCLEOTIDE SEQUENCE [LARGE SCALE GENOMIC DNA]</scope>
    <source>
        <strain evidence="6 7">MMS20-R2-29</strain>
    </source>
</reference>
<dbReference type="InterPro" id="IPR023302">
    <property type="entry name" value="Pept_S9A_N"/>
</dbReference>
<dbReference type="Gene3D" id="3.40.50.1820">
    <property type="entry name" value="alpha/beta hydrolase"/>
    <property type="match status" value="1"/>
</dbReference>
<evidence type="ECO:0000313" key="6">
    <source>
        <dbReference type="EMBL" id="MBM7084414.1"/>
    </source>
</evidence>
<sequence>MVAAVVKERVDRSGIVEGVTLIDEGDDPYRWLEQLDAEPAAAWVRERNAATVAALTGDDAFAAAQAEIRQVLDADDRIPYPGWRGDGFYYGFWRDAAHPRGLWRRTTLAEYRRPEPAWDVLLDLDALAAAEDENWVWGGVTVLRPGHRRCLVSLSRGGKDAVVVREYDLDTRSFVPDGFTLAEAKSDVTWIDVDRIYVGTDLGPGSLTVSGYPRVIRRWRRGTPLGAAEIVYEGQAEDVSAYASHDPTPGYERDFVGRSLDFYRTRSFLLTPDGDRIPVPVPEDAQWDVHRQWLVIRLRTPWEVAGVTHPAGALLVARFDDFLAGGRDLTVLFEPDERTALSYHVWTRNHLILATLVDVRRRLEVLTPDGSGWRRTPLAGVSADDDTWIVDTDPDLGDDYLIASTGYLRPPTLRLGRVGGPVETLKREPAFFDTTGLTVRQFFATSADGTRVPYTVVGPPTASAGPTLLTGYGGFEISLTPHYDGVIGRGWLARGGSYVVANIRGGGEYGPRWHRAALRENRPRAYEDFAAVAADLVARGITTAPQLGVEGGSNGGLLMGAMLTRCPTLVGAVVANVPLLDMRRYHLLLAGASWTAEYGDPDDPDDWAFLREYSPYHNVRAGVTYPPVLFVTSTRDDRVHPGHARKMAALLAEHGHDVSYYENVEGGHGAASNNEQRAFLSALTLRFLWRRLGGR</sequence>
<feature type="domain" description="Peptidase S9A N-terminal" evidence="5">
    <location>
        <begin position="26"/>
        <end position="242"/>
    </location>
</feature>
<evidence type="ECO:0000256" key="1">
    <source>
        <dbReference type="ARBA" id="ARBA00022670"/>
    </source>
</evidence>
<dbReference type="InterPro" id="IPR051167">
    <property type="entry name" value="Prolyl_oligopep/macrocyclase"/>
</dbReference>
<evidence type="ECO:0000259" key="4">
    <source>
        <dbReference type="Pfam" id="PF00326"/>
    </source>
</evidence>